<dbReference type="PANTHER" id="PTHR11884:SF1">
    <property type="entry name" value="GOLGI APPARATUS PROTEIN 1"/>
    <property type="match status" value="1"/>
</dbReference>
<keyword evidence="2" id="KW-0812">Transmembrane</keyword>
<proteinExistence type="predicted"/>
<protein>
    <submittedName>
        <fullName evidence="9">Uncharacterized protein</fullName>
    </submittedName>
</protein>
<evidence type="ECO:0000256" key="4">
    <source>
        <dbReference type="ARBA" id="ARBA00022737"/>
    </source>
</evidence>
<gene>
    <name evidence="9" type="ORF">GPUH_LOCUS4090</name>
</gene>
<keyword evidence="10" id="KW-1185">Reference proteome</keyword>
<dbReference type="InterPro" id="IPR039728">
    <property type="entry name" value="GLG1"/>
</dbReference>
<dbReference type="OrthoDB" id="2015434at2759"/>
<dbReference type="GO" id="GO:0000139">
    <property type="term" value="C:Golgi membrane"/>
    <property type="evidence" value="ECO:0007669"/>
    <property type="project" value="InterPro"/>
</dbReference>
<comment type="subcellular location">
    <subcellularLocation>
        <location evidence="1">Membrane</location>
        <topology evidence="1">Single-pass type I membrane protein</topology>
    </subcellularLocation>
</comment>
<keyword evidence="4" id="KW-0677">Repeat</keyword>
<dbReference type="PANTHER" id="PTHR11884">
    <property type="entry name" value="SELECTIN LIGAND RELATED"/>
    <property type="match status" value="1"/>
</dbReference>
<dbReference type="InterPro" id="IPR017873">
    <property type="entry name" value="Cys-rich_GLG1_repeat_euk"/>
</dbReference>
<dbReference type="GO" id="GO:0017134">
    <property type="term" value="F:fibroblast growth factor binding"/>
    <property type="evidence" value="ECO:0007669"/>
    <property type="project" value="TreeGrafter"/>
</dbReference>
<dbReference type="EMBL" id="UYRT01007449">
    <property type="protein sequence ID" value="VDK42472.1"/>
    <property type="molecule type" value="Genomic_DNA"/>
</dbReference>
<dbReference type="AlphaFoldDB" id="A0A3P6PYS2"/>
<sequence>MLRLSRFEICNELHSFDHTIIQLLCNLDSSRCSITLSEYLNEEIDHGDVLECLLDHKDRPEMTPKCRSYVNHFELITLRDFQFDERFAQFCSRDIKKYCMEVSTDKAEIIRCLSTVMFEHKVLGTPDDLEKDCKKHLKTAYLHQEQSIVIFK</sequence>
<dbReference type="InterPro" id="IPR001893">
    <property type="entry name" value="Cys-rich_GLG1_repeat"/>
</dbReference>
<feature type="repeat" description="Cys-rich GLG1" evidence="8">
    <location>
        <begin position="61"/>
        <end position="121"/>
    </location>
</feature>
<keyword evidence="7" id="KW-0325">Glycoprotein</keyword>
<accession>A0A3P6PYS2</accession>
<dbReference type="Pfam" id="PF00839">
    <property type="entry name" value="Cys_rich_FGFR"/>
    <property type="match status" value="1"/>
</dbReference>
<evidence type="ECO:0000256" key="5">
    <source>
        <dbReference type="ARBA" id="ARBA00022989"/>
    </source>
</evidence>
<reference evidence="9 10" key="1">
    <citation type="submission" date="2018-11" db="EMBL/GenBank/DDBJ databases">
        <authorList>
            <consortium name="Pathogen Informatics"/>
        </authorList>
    </citation>
    <scope>NUCLEOTIDE SEQUENCE [LARGE SCALE GENOMIC DNA]</scope>
</reference>
<dbReference type="PROSITE" id="PS51289">
    <property type="entry name" value="GLG1_C_RICH"/>
    <property type="match status" value="1"/>
</dbReference>
<evidence type="ECO:0000313" key="10">
    <source>
        <dbReference type="Proteomes" id="UP000271098"/>
    </source>
</evidence>
<evidence type="ECO:0000256" key="7">
    <source>
        <dbReference type="ARBA" id="ARBA00023180"/>
    </source>
</evidence>
<keyword evidence="5" id="KW-1133">Transmembrane helix</keyword>
<evidence type="ECO:0000256" key="3">
    <source>
        <dbReference type="ARBA" id="ARBA00022729"/>
    </source>
</evidence>
<keyword evidence="3" id="KW-0732">Signal</keyword>
<organism evidence="9 10">
    <name type="scientific">Gongylonema pulchrum</name>
    <dbReference type="NCBI Taxonomy" id="637853"/>
    <lineage>
        <taxon>Eukaryota</taxon>
        <taxon>Metazoa</taxon>
        <taxon>Ecdysozoa</taxon>
        <taxon>Nematoda</taxon>
        <taxon>Chromadorea</taxon>
        <taxon>Rhabditida</taxon>
        <taxon>Spirurina</taxon>
        <taxon>Spiruromorpha</taxon>
        <taxon>Spiruroidea</taxon>
        <taxon>Gongylonematidae</taxon>
        <taxon>Gongylonema</taxon>
    </lineage>
</organism>
<evidence type="ECO:0000313" key="9">
    <source>
        <dbReference type="EMBL" id="VDK42472.1"/>
    </source>
</evidence>
<dbReference type="Proteomes" id="UP000271098">
    <property type="component" value="Unassembled WGS sequence"/>
</dbReference>
<evidence type="ECO:0000256" key="8">
    <source>
        <dbReference type="PROSITE-ProRule" id="PRU00622"/>
    </source>
</evidence>
<keyword evidence="6" id="KW-0472">Membrane</keyword>
<name>A0A3P6PYS2_9BILA</name>
<evidence type="ECO:0000256" key="6">
    <source>
        <dbReference type="ARBA" id="ARBA00023136"/>
    </source>
</evidence>
<evidence type="ECO:0000256" key="1">
    <source>
        <dbReference type="ARBA" id="ARBA00004479"/>
    </source>
</evidence>
<evidence type="ECO:0000256" key="2">
    <source>
        <dbReference type="ARBA" id="ARBA00022692"/>
    </source>
</evidence>